<dbReference type="Proteomes" id="UP000194143">
    <property type="component" value="Chromosome"/>
</dbReference>
<evidence type="ECO:0000313" key="2">
    <source>
        <dbReference type="EMBL" id="ARP58475.1"/>
    </source>
</evidence>
<dbReference type="PANTHER" id="PTHR38011">
    <property type="entry name" value="DIHYDROFOLATE REDUCTASE FAMILY PROTEIN (AFU_ORTHOLOGUE AFUA_8G06820)"/>
    <property type="match status" value="1"/>
</dbReference>
<keyword evidence="3" id="KW-1185">Reference proteome</keyword>
<dbReference type="Pfam" id="PF01872">
    <property type="entry name" value="RibD_C"/>
    <property type="match status" value="1"/>
</dbReference>
<organism evidence="2 3">
    <name type="scientific">Bacillus thuringiensis</name>
    <dbReference type="NCBI Taxonomy" id="1428"/>
    <lineage>
        <taxon>Bacteria</taxon>
        <taxon>Bacillati</taxon>
        <taxon>Bacillota</taxon>
        <taxon>Bacilli</taxon>
        <taxon>Bacillales</taxon>
        <taxon>Bacillaceae</taxon>
        <taxon>Bacillus</taxon>
        <taxon>Bacillus cereus group</taxon>
    </lineage>
</organism>
<proteinExistence type="predicted"/>
<dbReference type="GO" id="GO:0009231">
    <property type="term" value="P:riboflavin biosynthetic process"/>
    <property type="evidence" value="ECO:0007669"/>
    <property type="project" value="InterPro"/>
</dbReference>
<dbReference type="GO" id="GO:0008703">
    <property type="term" value="F:5-amino-6-(5-phosphoribosylamino)uracil reductase activity"/>
    <property type="evidence" value="ECO:0007669"/>
    <property type="project" value="InterPro"/>
</dbReference>
<dbReference type="InterPro" id="IPR050765">
    <property type="entry name" value="Riboflavin_Biosynth_HTPR"/>
</dbReference>
<reference evidence="2 3" key="1">
    <citation type="submission" date="2017-04" db="EMBL/GenBank/DDBJ databases">
        <title>Complete Genome Sequence of Bacillus thuringiensis type Strain ATCC 10792.</title>
        <authorList>
            <person name="Oh D.-H."/>
            <person name="Park B.-J."/>
            <person name="Shuai W."/>
            <person name="Chelliah R."/>
        </authorList>
    </citation>
    <scope>NUCLEOTIDE SEQUENCE [LARGE SCALE GENOMIC DNA]</scope>
    <source>
        <strain evidence="2 3">ATCC 10792</strain>
    </source>
</reference>
<protein>
    <submittedName>
        <fullName evidence="2">Pyrimidine reductase</fullName>
    </submittedName>
</protein>
<dbReference type="InterPro" id="IPR024072">
    <property type="entry name" value="DHFR-like_dom_sf"/>
</dbReference>
<sequence>MGQIIVSMYLSLDGVMEEPAWTAPYFNEEVAKFQSDLLFESEALLLGRVTYQGFAAAWPSMTDEEGFADKMNSIPKFVASTTLEKTEWNANLIKGNIVEEISKLKEQPGQNLLIYGSGELIQTLMQHDLIDEYHFIINPVIVGSGKRLFKDQSNTKALKLIETRTTNSGVVILSYQPEKKE</sequence>
<evidence type="ECO:0000313" key="3">
    <source>
        <dbReference type="Proteomes" id="UP000194143"/>
    </source>
</evidence>
<dbReference type="PANTHER" id="PTHR38011:SF11">
    <property type="entry name" value="2,5-DIAMINO-6-RIBOSYLAMINO-4(3H)-PYRIMIDINONE 5'-PHOSPHATE REDUCTASE"/>
    <property type="match status" value="1"/>
</dbReference>
<name>A0A1W6WPI5_BACTU</name>
<dbReference type="SMR" id="A0A1W6WPI5"/>
<feature type="domain" description="Bacterial bifunctional deaminase-reductase C-terminal" evidence="1">
    <location>
        <begin position="4"/>
        <end position="171"/>
    </location>
</feature>
<dbReference type="EMBL" id="CP021061">
    <property type="protein sequence ID" value="ARP58475.1"/>
    <property type="molecule type" value="Genomic_DNA"/>
</dbReference>
<dbReference type="AlphaFoldDB" id="A0A1W6WPI5"/>
<gene>
    <name evidence="2" type="ORF">CAB88_15930</name>
</gene>
<dbReference type="Gene3D" id="3.40.430.10">
    <property type="entry name" value="Dihydrofolate Reductase, subunit A"/>
    <property type="match status" value="1"/>
</dbReference>
<dbReference type="GeneID" id="67467472"/>
<evidence type="ECO:0000259" key="1">
    <source>
        <dbReference type="Pfam" id="PF01872"/>
    </source>
</evidence>
<dbReference type="InterPro" id="IPR002734">
    <property type="entry name" value="RibDG_C"/>
</dbReference>
<dbReference type="SUPFAM" id="SSF53597">
    <property type="entry name" value="Dihydrofolate reductase-like"/>
    <property type="match status" value="1"/>
</dbReference>
<accession>A0A1W6WPI5</accession>
<dbReference type="RefSeq" id="WP_000529752.1">
    <property type="nucleotide sequence ID" value="NZ_CP021061.1"/>
</dbReference>